<organism evidence="2 3">
    <name type="scientific">Psychrosphaera saromensis</name>
    <dbReference type="NCBI Taxonomy" id="716813"/>
    <lineage>
        <taxon>Bacteria</taxon>
        <taxon>Pseudomonadati</taxon>
        <taxon>Pseudomonadota</taxon>
        <taxon>Gammaproteobacteria</taxon>
        <taxon>Alteromonadales</taxon>
        <taxon>Pseudoalteromonadaceae</taxon>
        <taxon>Psychrosphaera</taxon>
    </lineage>
</organism>
<accession>A0A2S7V0L7</accession>
<dbReference type="EMBL" id="MSCH01000003">
    <property type="protein sequence ID" value="PQJ55302.1"/>
    <property type="molecule type" value="Genomic_DNA"/>
</dbReference>
<dbReference type="OrthoDB" id="8603552at2"/>
<feature type="region of interest" description="Disordered" evidence="1">
    <location>
        <begin position="55"/>
        <end position="77"/>
    </location>
</feature>
<comment type="caution">
    <text evidence="2">The sequence shown here is derived from an EMBL/GenBank/DDBJ whole genome shotgun (WGS) entry which is preliminary data.</text>
</comment>
<evidence type="ECO:0000256" key="1">
    <source>
        <dbReference type="SAM" id="MobiDB-lite"/>
    </source>
</evidence>
<keyword evidence="3" id="KW-1185">Reference proteome</keyword>
<evidence type="ECO:0000313" key="3">
    <source>
        <dbReference type="Proteomes" id="UP000239007"/>
    </source>
</evidence>
<dbReference type="InterPro" id="IPR005589">
    <property type="entry name" value="ArfA"/>
</dbReference>
<dbReference type="Proteomes" id="UP000239007">
    <property type="component" value="Unassembled WGS sequence"/>
</dbReference>
<dbReference type="Pfam" id="PF03889">
    <property type="entry name" value="ArfA"/>
    <property type="match status" value="1"/>
</dbReference>
<feature type="compositionally biased region" description="Low complexity" evidence="1">
    <location>
        <begin position="18"/>
        <end position="28"/>
    </location>
</feature>
<proteinExistence type="predicted"/>
<feature type="compositionally biased region" description="Basic residues" evidence="1">
    <location>
        <begin position="55"/>
        <end position="67"/>
    </location>
</feature>
<feature type="region of interest" description="Disordered" evidence="1">
    <location>
        <begin position="1"/>
        <end position="30"/>
    </location>
</feature>
<reference evidence="2 3" key="1">
    <citation type="submission" date="2016-12" db="EMBL/GenBank/DDBJ databases">
        <title>Diversity of luminous bacteria.</title>
        <authorList>
            <person name="Yoshizawa S."/>
            <person name="Kogure K."/>
        </authorList>
    </citation>
    <scope>NUCLEOTIDE SEQUENCE [LARGE SCALE GENOMIC DNA]</scope>
    <source>
        <strain evidence="2 3">SA4-48</strain>
    </source>
</reference>
<gene>
    <name evidence="2" type="ORF">BTO11_13180</name>
</gene>
<dbReference type="AlphaFoldDB" id="A0A2S7V0L7"/>
<dbReference type="GO" id="GO:0072344">
    <property type="term" value="P:rescue of stalled ribosome"/>
    <property type="evidence" value="ECO:0007669"/>
    <property type="project" value="InterPro"/>
</dbReference>
<protein>
    <recommendedName>
        <fullName evidence="4">Alternative ribosome-rescue factor A</fullName>
    </recommendedName>
</protein>
<evidence type="ECO:0000313" key="2">
    <source>
        <dbReference type="EMBL" id="PQJ55302.1"/>
    </source>
</evidence>
<name>A0A2S7V0L7_9GAMM</name>
<feature type="compositionally biased region" description="Polar residues" evidence="1">
    <location>
        <begin position="1"/>
        <end position="11"/>
    </location>
</feature>
<evidence type="ECO:0008006" key="4">
    <source>
        <dbReference type="Google" id="ProtNLM"/>
    </source>
</evidence>
<sequence>MSNGSKAQQLSVAKLKTDTTSTSKTTDLGRGTINHSALGALVTSKVFRMRVEKAKKGKGAFSRKAKHSGKECYQIAA</sequence>